<name>A0A318PJW2_KOMXY</name>
<evidence type="ECO:0008006" key="5">
    <source>
        <dbReference type="Google" id="ProtNLM"/>
    </source>
</evidence>
<evidence type="ECO:0000259" key="2">
    <source>
        <dbReference type="PROSITE" id="PS51708"/>
    </source>
</evidence>
<keyword evidence="4" id="KW-1185">Reference proteome</keyword>
<reference evidence="3 4" key="1">
    <citation type="submission" date="2017-07" db="EMBL/GenBank/DDBJ databases">
        <title>A draft genome sequence of Komagataeibacter xylinus LMG 1515.</title>
        <authorList>
            <person name="Skraban J."/>
            <person name="Cleenwerck I."/>
            <person name="Vandamme P."/>
            <person name="Trcek J."/>
        </authorList>
    </citation>
    <scope>NUCLEOTIDE SEQUENCE [LARGE SCALE GENOMIC DNA]</scope>
    <source>
        <strain evidence="3 4">LMG 1515</strain>
    </source>
</reference>
<dbReference type="Pfam" id="PF05235">
    <property type="entry name" value="CHAD"/>
    <property type="match status" value="1"/>
</dbReference>
<dbReference type="PANTHER" id="PTHR39569:SF1">
    <property type="entry name" value="INORGANIC TRIPHOSPHATASE"/>
    <property type="match status" value="1"/>
</dbReference>
<dbReference type="Gene3D" id="2.40.320.10">
    <property type="entry name" value="Hypothetical Protein Pfu-838710-001"/>
    <property type="match status" value="1"/>
</dbReference>
<evidence type="ECO:0000313" key="4">
    <source>
        <dbReference type="Proteomes" id="UP000248257"/>
    </source>
</evidence>
<feature type="domain" description="CHAD" evidence="2">
    <location>
        <begin position="222"/>
        <end position="508"/>
    </location>
</feature>
<dbReference type="STRING" id="1220579.GCA_001571345_02002"/>
<comment type="caution">
    <text evidence="3">The sequence shown here is derived from an EMBL/GenBank/DDBJ whole genome shotgun (WGS) entry which is preliminary data.</text>
</comment>
<organism evidence="3 4">
    <name type="scientific">Komagataeibacter xylinus</name>
    <name type="common">Gluconacetobacter xylinus</name>
    <dbReference type="NCBI Taxonomy" id="28448"/>
    <lineage>
        <taxon>Bacteria</taxon>
        <taxon>Pseudomonadati</taxon>
        <taxon>Pseudomonadota</taxon>
        <taxon>Alphaproteobacteria</taxon>
        <taxon>Acetobacterales</taxon>
        <taxon>Acetobacteraceae</taxon>
        <taxon>Komagataeibacter</taxon>
    </lineage>
</organism>
<dbReference type="PROSITE" id="PS51708">
    <property type="entry name" value="CHAD"/>
    <property type="match status" value="1"/>
</dbReference>
<sequence>MSENHPLPPQEIELKLLFEPEAQTVISHHLAAMALGRSQKKRLITTYYDTPDLQLKQAGLSLRVRRSGSLRIQTLKTDREDGQLAIHRGEWEWRIRHDHPDMDVLSDTPYGALITALATRLTPVWVSHIDRTTHTLPYNGAMVEAALDEGHVQSGNARDPVRELELELKDGPVRAIYALALALQAVVPLRLGVLTKAGRGYRLLTGAQALPVQGRKPPLTGKMTLAESFRTLIRSSLNALIDNQPAAEAGHPEGVHQMRVAIRQLRTVLQIVESRHVDRSALRLFQAELQRIGRELGEARDWDVLCLETLPVAFPTHEHDDQVRMLADAAELKRTAAYQQIRHELQAPALSALVLSLSLWIEDASFTGGKGGEEISLGHVAPTVLDKLQRRVMRRGRRISHLSPKKRHALRKSLKKLRYVASYLEALYPARAVRAYMKHCKELLQQLGKNNDTVVASTLVLDLRETHPDLAPIISAFISWNERQHRQALRSLSPAWKRLRRAPLFWHQ</sequence>
<dbReference type="EMBL" id="NKUC01000023">
    <property type="protein sequence ID" value="PYD56438.1"/>
    <property type="molecule type" value="Genomic_DNA"/>
</dbReference>
<proteinExistence type="predicted"/>
<dbReference type="GO" id="GO:0046872">
    <property type="term" value="F:metal ion binding"/>
    <property type="evidence" value="ECO:0007669"/>
    <property type="project" value="TreeGrafter"/>
</dbReference>
<dbReference type="AlphaFoldDB" id="A0A318PJW2"/>
<gene>
    <name evidence="3" type="ORF">CFR75_11055</name>
</gene>
<dbReference type="GO" id="GO:0050355">
    <property type="term" value="F:inorganic triphosphate phosphatase activity"/>
    <property type="evidence" value="ECO:0007669"/>
    <property type="project" value="InterPro"/>
</dbReference>
<dbReference type="InterPro" id="IPR023577">
    <property type="entry name" value="CYTH_domain"/>
</dbReference>
<dbReference type="RefSeq" id="WP_082770810.1">
    <property type="nucleotide sequence ID" value="NZ_CBCRXN010000021.1"/>
</dbReference>
<dbReference type="Gene3D" id="1.40.20.10">
    <property type="entry name" value="CHAD domain"/>
    <property type="match status" value="1"/>
</dbReference>
<dbReference type="Proteomes" id="UP000248257">
    <property type="component" value="Unassembled WGS sequence"/>
</dbReference>
<dbReference type="InterPro" id="IPR007899">
    <property type="entry name" value="CHAD_dom"/>
</dbReference>
<dbReference type="PANTHER" id="PTHR39569">
    <property type="entry name" value="INORGANIC TRIPHOSPHATASE"/>
    <property type="match status" value="1"/>
</dbReference>
<dbReference type="SMART" id="SM00880">
    <property type="entry name" value="CHAD"/>
    <property type="match status" value="1"/>
</dbReference>
<dbReference type="OrthoDB" id="9777271at2"/>
<dbReference type="CDD" id="cd07756">
    <property type="entry name" value="CYTH-like_Pase_CHAD"/>
    <property type="match status" value="1"/>
</dbReference>
<feature type="domain" description="CYTH" evidence="1">
    <location>
        <begin position="9"/>
        <end position="207"/>
    </location>
</feature>
<dbReference type="SMART" id="SM01118">
    <property type="entry name" value="CYTH"/>
    <property type="match status" value="1"/>
</dbReference>
<dbReference type="Pfam" id="PF01928">
    <property type="entry name" value="CYTH"/>
    <property type="match status" value="1"/>
</dbReference>
<dbReference type="SUPFAM" id="SSF55154">
    <property type="entry name" value="CYTH-like phosphatases"/>
    <property type="match status" value="1"/>
</dbReference>
<dbReference type="InterPro" id="IPR038186">
    <property type="entry name" value="CHAD_dom_sf"/>
</dbReference>
<protein>
    <recommendedName>
        <fullName evidence="5">Inorganic triphosphatase</fullName>
    </recommendedName>
</protein>
<dbReference type="InterPro" id="IPR039013">
    <property type="entry name" value="YgiF"/>
</dbReference>
<evidence type="ECO:0000259" key="1">
    <source>
        <dbReference type="PROSITE" id="PS51707"/>
    </source>
</evidence>
<accession>A0A318PJW2</accession>
<dbReference type="PROSITE" id="PS51707">
    <property type="entry name" value="CYTH"/>
    <property type="match status" value="1"/>
</dbReference>
<evidence type="ECO:0000313" key="3">
    <source>
        <dbReference type="EMBL" id="PYD56438.1"/>
    </source>
</evidence>
<dbReference type="InterPro" id="IPR033469">
    <property type="entry name" value="CYTH-like_dom_sf"/>
</dbReference>